<protein>
    <submittedName>
        <fullName evidence="5">Helix-turn-helix domain-containing protein</fullName>
    </submittedName>
</protein>
<dbReference type="SMART" id="SM00342">
    <property type="entry name" value="HTH_ARAC"/>
    <property type="match status" value="1"/>
</dbReference>
<evidence type="ECO:0000259" key="4">
    <source>
        <dbReference type="PROSITE" id="PS01124"/>
    </source>
</evidence>
<keyword evidence="1" id="KW-0805">Transcription regulation</keyword>
<dbReference type="RefSeq" id="WP_153216210.1">
    <property type="nucleotide sequence ID" value="NZ_WIBF01000007.1"/>
</dbReference>
<evidence type="ECO:0000256" key="1">
    <source>
        <dbReference type="ARBA" id="ARBA00023015"/>
    </source>
</evidence>
<comment type="caution">
    <text evidence="5">The sequence shown here is derived from an EMBL/GenBank/DDBJ whole genome shotgun (WGS) entry which is preliminary data.</text>
</comment>
<evidence type="ECO:0000256" key="2">
    <source>
        <dbReference type="ARBA" id="ARBA00023125"/>
    </source>
</evidence>
<proteinExistence type="predicted"/>
<dbReference type="Gene3D" id="1.10.10.60">
    <property type="entry name" value="Homeodomain-like"/>
    <property type="match status" value="1"/>
</dbReference>
<keyword evidence="6" id="KW-1185">Reference proteome</keyword>
<dbReference type="GO" id="GO:0003700">
    <property type="term" value="F:DNA-binding transcription factor activity"/>
    <property type="evidence" value="ECO:0007669"/>
    <property type="project" value="InterPro"/>
</dbReference>
<dbReference type="Pfam" id="PF12625">
    <property type="entry name" value="Arabinose_bd"/>
    <property type="match status" value="1"/>
</dbReference>
<name>A0A843YJ52_9RHOB</name>
<dbReference type="PANTHER" id="PTHR47894">
    <property type="entry name" value="HTH-TYPE TRANSCRIPTIONAL REGULATOR GADX"/>
    <property type="match status" value="1"/>
</dbReference>
<dbReference type="AlphaFoldDB" id="A0A843YJ52"/>
<dbReference type="Pfam" id="PF12833">
    <property type="entry name" value="HTH_18"/>
    <property type="match status" value="1"/>
</dbReference>
<feature type="domain" description="HTH araC/xylS-type" evidence="4">
    <location>
        <begin position="249"/>
        <end position="347"/>
    </location>
</feature>
<dbReference type="GO" id="GO:0000976">
    <property type="term" value="F:transcription cis-regulatory region binding"/>
    <property type="evidence" value="ECO:0007669"/>
    <property type="project" value="TreeGrafter"/>
</dbReference>
<dbReference type="PROSITE" id="PS01124">
    <property type="entry name" value="HTH_ARAC_FAMILY_2"/>
    <property type="match status" value="1"/>
</dbReference>
<accession>A0A843YJ52</accession>
<dbReference type="InterPro" id="IPR009057">
    <property type="entry name" value="Homeodomain-like_sf"/>
</dbReference>
<dbReference type="PANTHER" id="PTHR47894:SF1">
    <property type="entry name" value="HTH-TYPE TRANSCRIPTIONAL REGULATOR VQSM"/>
    <property type="match status" value="1"/>
</dbReference>
<dbReference type="Proteomes" id="UP000444174">
    <property type="component" value="Unassembled WGS sequence"/>
</dbReference>
<dbReference type="EMBL" id="WIBF01000007">
    <property type="protein sequence ID" value="MQQ09263.1"/>
    <property type="molecule type" value="Genomic_DNA"/>
</dbReference>
<evidence type="ECO:0000313" key="5">
    <source>
        <dbReference type="EMBL" id="MQQ09263.1"/>
    </source>
</evidence>
<dbReference type="InterPro" id="IPR018060">
    <property type="entry name" value="HTH_AraC"/>
</dbReference>
<dbReference type="SUPFAM" id="SSF46689">
    <property type="entry name" value="Homeodomain-like"/>
    <property type="match status" value="1"/>
</dbReference>
<reference evidence="5 6" key="1">
    <citation type="submission" date="2019-10" db="EMBL/GenBank/DDBJ databases">
        <title>Epibacterium sp. nov., isolated from seawater.</title>
        <authorList>
            <person name="Zhang X."/>
            <person name="Li N."/>
        </authorList>
    </citation>
    <scope>NUCLEOTIDE SEQUENCE [LARGE SCALE GENOMIC DNA]</scope>
    <source>
        <strain evidence="5 6">SM1979</strain>
    </source>
</reference>
<evidence type="ECO:0000256" key="3">
    <source>
        <dbReference type="ARBA" id="ARBA00023163"/>
    </source>
</evidence>
<keyword evidence="2" id="KW-0238">DNA-binding</keyword>
<sequence length="354" mass="40316">MEKGANITLSHTVPVRRPGFLVQDVVQRLHAKGVLIEDLFPLGPAASTVLDGEAPDLSFSEAASFFEHAARVTEQPDFGFLMGLRRDFRLLGLVAYSALSAATLAEFLNAFSRNLFCYSGGVQAKLTNTGKMVWQVTEQPHLPHRQYLEFLVTLLFKAARMYLEPRSGSQVLSAKAVWLDLSDGNRNGEREAFWGCPLIHETGRFEIHFNGSDLRRQMRNVDPFLSRLIEGFATLQAQEDQRLQNTLVHRLRTVMYQKLADPGLTQEAVAQELGMSVRTLSRELQRLNMRFFEELDDIRQDLACRYLYETEWTSANVAEQLGYASVSSFNDAFRRWTSTTPTKFRRKVRATLER</sequence>
<dbReference type="InterPro" id="IPR032687">
    <property type="entry name" value="AraC-type_N"/>
</dbReference>
<keyword evidence="3" id="KW-0804">Transcription</keyword>
<evidence type="ECO:0000313" key="6">
    <source>
        <dbReference type="Proteomes" id="UP000444174"/>
    </source>
</evidence>
<gene>
    <name evidence="5" type="ORF">GFB49_12420</name>
</gene>
<organism evidence="5 6">
    <name type="scientific">Tritonibacter litoralis</name>
    <dbReference type="NCBI Taxonomy" id="2662264"/>
    <lineage>
        <taxon>Bacteria</taxon>
        <taxon>Pseudomonadati</taxon>
        <taxon>Pseudomonadota</taxon>
        <taxon>Alphaproteobacteria</taxon>
        <taxon>Rhodobacterales</taxon>
        <taxon>Paracoccaceae</taxon>
        <taxon>Tritonibacter</taxon>
    </lineage>
</organism>
<dbReference type="GO" id="GO:0005829">
    <property type="term" value="C:cytosol"/>
    <property type="evidence" value="ECO:0007669"/>
    <property type="project" value="TreeGrafter"/>
</dbReference>